<dbReference type="EMBL" id="JAAAUQ010000093">
    <property type="protein sequence ID" value="KAF9154870.1"/>
    <property type="molecule type" value="Genomic_DNA"/>
</dbReference>
<feature type="compositionally biased region" description="Low complexity" evidence="3">
    <location>
        <begin position="77"/>
        <end position="131"/>
    </location>
</feature>
<evidence type="ECO:0000256" key="2">
    <source>
        <dbReference type="PROSITE-ProRule" id="PRU00192"/>
    </source>
</evidence>
<accession>A0A9P5VE70</accession>
<keyword evidence="4" id="KW-1133">Transmembrane helix</keyword>
<feature type="compositionally biased region" description="Polar residues" evidence="3">
    <location>
        <begin position="132"/>
        <end position="166"/>
    </location>
</feature>
<gene>
    <name evidence="7" type="ORF">BG015_011736</name>
</gene>
<feature type="chain" id="PRO_5040490434" description="SH3 domain-containing protein" evidence="5">
    <location>
        <begin position="31"/>
        <end position="380"/>
    </location>
</feature>
<dbReference type="OrthoDB" id="5340910at2759"/>
<organism evidence="7 8">
    <name type="scientific">Linnemannia schmuckeri</name>
    <dbReference type="NCBI Taxonomy" id="64567"/>
    <lineage>
        <taxon>Eukaryota</taxon>
        <taxon>Fungi</taxon>
        <taxon>Fungi incertae sedis</taxon>
        <taxon>Mucoromycota</taxon>
        <taxon>Mortierellomycotina</taxon>
        <taxon>Mortierellomycetes</taxon>
        <taxon>Mortierellales</taxon>
        <taxon>Mortierellaceae</taxon>
        <taxon>Linnemannia</taxon>
    </lineage>
</organism>
<dbReference type="InterPro" id="IPR001452">
    <property type="entry name" value="SH3_domain"/>
</dbReference>
<feature type="compositionally biased region" description="Gly residues" evidence="3">
    <location>
        <begin position="363"/>
        <end position="380"/>
    </location>
</feature>
<evidence type="ECO:0000256" key="4">
    <source>
        <dbReference type="SAM" id="Phobius"/>
    </source>
</evidence>
<keyword evidence="8" id="KW-1185">Reference proteome</keyword>
<proteinExistence type="predicted"/>
<protein>
    <recommendedName>
        <fullName evidence="6">SH3 domain-containing protein</fullName>
    </recommendedName>
</protein>
<dbReference type="InterPro" id="IPR036028">
    <property type="entry name" value="SH3-like_dom_sf"/>
</dbReference>
<feature type="region of interest" description="Disordered" evidence="3">
    <location>
        <begin position="301"/>
        <end position="380"/>
    </location>
</feature>
<evidence type="ECO:0000313" key="7">
    <source>
        <dbReference type="EMBL" id="KAF9154870.1"/>
    </source>
</evidence>
<evidence type="ECO:0000313" key="8">
    <source>
        <dbReference type="Proteomes" id="UP000748756"/>
    </source>
</evidence>
<sequence length="380" mass="38753">MRSISPKGAIVAVAVLLAVIGTSSMPTTEAAPVANVADVQHRALDFGAKAQDSYDHKAIIIDNLRKRPATDLPPLPTSGSGRPTTTNGGGTNPTRTSNPPRPTSSAASSRPSASTGATRATTTNHDTTTRGLSTASGSSVPVVTGTGTSSAAGPDATTPNDSNVPTGVSKSVLIGLGTVGGFIVFALGGLAFCRHRKKKNLATALLQQTAQFNNNNPYAKLPEPAATPKESLPMTPTKPLGTYNVVATYTPALADEIEIGLGDSVTILQEYDDGWCMGVNNSRGGIKGVFPRHCVEMGPYEGSQHGAPGGPHYPPSPSFKATANKRMSSIAPASQGWNDGYQNGGNYPPQPNPQYPGPNSSHQGGGGGGYYNGGGGGGGY</sequence>
<comment type="caution">
    <text evidence="7">The sequence shown here is derived from an EMBL/GenBank/DDBJ whole genome shotgun (WGS) entry which is preliminary data.</text>
</comment>
<evidence type="ECO:0000256" key="5">
    <source>
        <dbReference type="SAM" id="SignalP"/>
    </source>
</evidence>
<dbReference type="AlphaFoldDB" id="A0A9P5VE70"/>
<name>A0A9P5VE70_9FUNG</name>
<feature type="signal peptide" evidence="5">
    <location>
        <begin position="1"/>
        <end position="30"/>
    </location>
</feature>
<keyword evidence="4" id="KW-0472">Membrane</keyword>
<feature type="region of interest" description="Disordered" evidence="3">
    <location>
        <begin position="65"/>
        <end position="166"/>
    </location>
</feature>
<dbReference type="SUPFAM" id="SSF50044">
    <property type="entry name" value="SH3-domain"/>
    <property type="match status" value="1"/>
</dbReference>
<evidence type="ECO:0000256" key="1">
    <source>
        <dbReference type="ARBA" id="ARBA00022443"/>
    </source>
</evidence>
<evidence type="ECO:0000259" key="6">
    <source>
        <dbReference type="PROSITE" id="PS50002"/>
    </source>
</evidence>
<evidence type="ECO:0000256" key="3">
    <source>
        <dbReference type="SAM" id="MobiDB-lite"/>
    </source>
</evidence>
<feature type="domain" description="SH3" evidence="6">
    <location>
        <begin position="238"/>
        <end position="300"/>
    </location>
</feature>
<feature type="transmembrane region" description="Helical" evidence="4">
    <location>
        <begin position="172"/>
        <end position="193"/>
    </location>
</feature>
<dbReference type="Pfam" id="PF14604">
    <property type="entry name" value="SH3_9"/>
    <property type="match status" value="1"/>
</dbReference>
<reference evidence="7" key="1">
    <citation type="journal article" date="2020" name="Fungal Divers.">
        <title>Resolving the Mortierellaceae phylogeny through synthesis of multi-gene phylogenetics and phylogenomics.</title>
        <authorList>
            <person name="Vandepol N."/>
            <person name="Liber J."/>
            <person name="Desiro A."/>
            <person name="Na H."/>
            <person name="Kennedy M."/>
            <person name="Barry K."/>
            <person name="Grigoriev I.V."/>
            <person name="Miller A.N."/>
            <person name="O'Donnell K."/>
            <person name="Stajich J.E."/>
            <person name="Bonito G."/>
        </authorList>
    </citation>
    <scope>NUCLEOTIDE SEQUENCE</scope>
    <source>
        <strain evidence="7">NRRL 6426</strain>
    </source>
</reference>
<dbReference type="Proteomes" id="UP000748756">
    <property type="component" value="Unassembled WGS sequence"/>
</dbReference>
<keyword evidence="5" id="KW-0732">Signal</keyword>
<feature type="compositionally biased region" description="Polar residues" evidence="3">
    <location>
        <begin position="319"/>
        <end position="337"/>
    </location>
</feature>
<keyword evidence="4" id="KW-0812">Transmembrane</keyword>
<keyword evidence="1 2" id="KW-0728">SH3 domain</keyword>
<dbReference type="SMART" id="SM00326">
    <property type="entry name" value="SH3"/>
    <property type="match status" value="1"/>
</dbReference>
<dbReference type="Gene3D" id="2.30.30.40">
    <property type="entry name" value="SH3 Domains"/>
    <property type="match status" value="1"/>
</dbReference>
<dbReference type="PROSITE" id="PS50002">
    <property type="entry name" value="SH3"/>
    <property type="match status" value="1"/>
</dbReference>